<protein>
    <recommendedName>
        <fullName evidence="11">Endonuclease III</fullName>
        <ecNumber evidence="11">4.2.99.18</ecNumber>
    </recommendedName>
    <alternativeName>
        <fullName evidence="11">DNA-(apurinic or apyrimidinic site) lyase</fullName>
    </alternativeName>
</protein>
<dbReference type="GO" id="GO:0051539">
    <property type="term" value="F:4 iron, 4 sulfur cluster binding"/>
    <property type="evidence" value="ECO:0007669"/>
    <property type="project" value="UniProtKB-UniRule"/>
</dbReference>
<keyword evidence="11" id="KW-0238">DNA-binding</keyword>
<evidence type="ECO:0000256" key="3">
    <source>
        <dbReference type="ARBA" id="ARBA00022723"/>
    </source>
</evidence>
<dbReference type="PROSITE" id="PS01155">
    <property type="entry name" value="ENDONUCLEASE_III_2"/>
    <property type="match status" value="1"/>
</dbReference>
<gene>
    <name evidence="11" type="primary">nth</name>
    <name evidence="13" type="ORF">A2864_02695</name>
</gene>
<evidence type="ECO:0000256" key="2">
    <source>
        <dbReference type="ARBA" id="ARBA00022485"/>
    </source>
</evidence>
<evidence type="ECO:0000256" key="10">
    <source>
        <dbReference type="ARBA" id="ARBA00023295"/>
    </source>
</evidence>
<feature type="binding site" evidence="11">
    <location>
        <position position="201"/>
    </location>
    <ligand>
        <name>[4Fe-4S] cluster</name>
        <dbReference type="ChEBI" id="CHEBI:49883"/>
    </ligand>
</feature>
<evidence type="ECO:0000256" key="1">
    <source>
        <dbReference type="ARBA" id="ARBA00008343"/>
    </source>
</evidence>
<keyword evidence="7 11" id="KW-0411">Iron-sulfur</keyword>
<dbReference type="GO" id="GO:0006289">
    <property type="term" value="P:nucleotide-excision repair"/>
    <property type="evidence" value="ECO:0007669"/>
    <property type="project" value="TreeGrafter"/>
</dbReference>
<comment type="catalytic activity">
    <reaction evidence="11">
        <text>2'-deoxyribonucleotide-(2'-deoxyribose 5'-phosphate)-2'-deoxyribonucleotide-DNA = a 3'-end 2'-deoxyribonucleotide-(2,3-dehydro-2,3-deoxyribose 5'-phosphate)-DNA + a 5'-end 5'-phospho-2'-deoxyribonucleoside-DNA + H(+)</text>
        <dbReference type="Rhea" id="RHEA:66592"/>
        <dbReference type="Rhea" id="RHEA-COMP:13180"/>
        <dbReference type="Rhea" id="RHEA-COMP:16897"/>
        <dbReference type="Rhea" id="RHEA-COMP:17067"/>
        <dbReference type="ChEBI" id="CHEBI:15378"/>
        <dbReference type="ChEBI" id="CHEBI:136412"/>
        <dbReference type="ChEBI" id="CHEBI:157695"/>
        <dbReference type="ChEBI" id="CHEBI:167181"/>
        <dbReference type="EC" id="4.2.99.18"/>
    </reaction>
</comment>
<dbReference type="GO" id="GO:0140078">
    <property type="term" value="F:class I DNA-(apurinic or apyrimidinic site) endonuclease activity"/>
    <property type="evidence" value="ECO:0007669"/>
    <property type="project" value="UniProtKB-EC"/>
</dbReference>
<dbReference type="EC" id="4.2.99.18" evidence="11"/>
<comment type="similarity">
    <text evidence="1 11">Belongs to the Nth/MutY family.</text>
</comment>
<dbReference type="Pfam" id="PF00633">
    <property type="entry name" value="HHH"/>
    <property type="match status" value="1"/>
</dbReference>
<dbReference type="PIRSF" id="PIRSF001435">
    <property type="entry name" value="Nth"/>
    <property type="match status" value="1"/>
</dbReference>
<evidence type="ECO:0000259" key="12">
    <source>
        <dbReference type="SMART" id="SM00478"/>
    </source>
</evidence>
<dbReference type="GO" id="GO:0046872">
    <property type="term" value="F:metal ion binding"/>
    <property type="evidence" value="ECO:0007669"/>
    <property type="project" value="UniProtKB-KW"/>
</dbReference>
<keyword evidence="5 11" id="KW-0378">Hydrolase</keyword>
<evidence type="ECO:0000256" key="9">
    <source>
        <dbReference type="ARBA" id="ARBA00023239"/>
    </source>
</evidence>
<comment type="cofactor">
    <cofactor evidence="11">
        <name>[4Fe-4S] cluster</name>
        <dbReference type="ChEBI" id="CHEBI:49883"/>
    </cofactor>
    <text evidence="11">Binds 1 [4Fe-4S] cluster.</text>
</comment>
<keyword evidence="6 11" id="KW-0408">Iron</keyword>
<evidence type="ECO:0000313" key="13">
    <source>
        <dbReference type="EMBL" id="OGY27418.1"/>
    </source>
</evidence>
<dbReference type="EMBL" id="MHCV01000027">
    <property type="protein sequence ID" value="OGY27418.1"/>
    <property type="molecule type" value="Genomic_DNA"/>
</dbReference>
<sequence length="215" mass="23849">MESVPAVLEILQKTYLGQKGAVELGNPYKVLFATIISQRNKDELTEKVSAKLFKKYPTIRDLATAKPKEISKTIYPSGFYNVKGRVMVAVAKEIVEKYSAKIPNTLDALTGLPGVGRKTANCVLVYGYGQPEIVVDTHVHRISQRLGWIQSKNPTETESKLAKVVPKKYWKTINTLFVKHGKTACLPVGPRCLDCPVLLYCPFGNSRVKSLVVRG</sequence>
<dbReference type="Gene3D" id="1.10.340.30">
    <property type="entry name" value="Hypothetical protein, domain 2"/>
    <property type="match status" value="1"/>
</dbReference>
<dbReference type="HAMAP" id="MF_00942">
    <property type="entry name" value="Nth"/>
    <property type="match status" value="1"/>
</dbReference>
<dbReference type="Gene3D" id="1.10.1670.10">
    <property type="entry name" value="Helix-hairpin-Helix base-excision DNA repair enzymes (C-terminal)"/>
    <property type="match status" value="1"/>
</dbReference>
<keyword evidence="9 11" id="KW-0456">Lyase</keyword>
<reference evidence="13 14" key="1">
    <citation type="journal article" date="2016" name="Nat. Commun.">
        <title>Thousands of microbial genomes shed light on interconnected biogeochemical processes in an aquifer system.</title>
        <authorList>
            <person name="Anantharaman K."/>
            <person name="Brown C.T."/>
            <person name="Hug L.A."/>
            <person name="Sharon I."/>
            <person name="Castelle C.J."/>
            <person name="Probst A.J."/>
            <person name="Thomas B.C."/>
            <person name="Singh A."/>
            <person name="Wilkins M.J."/>
            <person name="Karaoz U."/>
            <person name="Brodie E.L."/>
            <person name="Williams K.H."/>
            <person name="Hubbard S.S."/>
            <person name="Banfield J.F."/>
        </authorList>
    </citation>
    <scope>NUCLEOTIDE SEQUENCE [LARGE SCALE GENOMIC DNA]</scope>
</reference>
<evidence type="ECO:0000313" key="14">
    <source>
        <dbReference type="Proteomes" id="UP000177900"/>
    </source>
</evidence>
<dbReference type="GO" id="GO:0006285">
    <property type="term" value="P:base-excision repair, AP site formation"/>
    <property type="evidence" value="ECO:0007669"/>
    <property type="project" value="TreeGrafter"/>
</dbReference>
<dbReference type="InterPro" id="IPR023170">
    <property type="entry name" value="HhH_base_excis_C"/>
</dbReference>
<keyword evidence="4 11" id="KW-0227">DNA damage</keyword>
<keyword evidence="10 11" id="KW-0326">Glycosidase</keyword>
<dbReference type="PANTHER" id="PTHR43286">
    <property type="entry name" value="ENDONUCLEASE III-LIKE PROTEIN 1"/>
    <property type="match status" value="1"/>
</dbReference>
<feature type="domain" description="HhH-GPD" evidence="12">
    <location>
        <begin position="36"/>
        <end position="183"/>
    </location>
</feature>
<dbReference type="InterPro" id="IPR003265">
    <property type="entry name" value="HhH-GPD_domain"/>
</dbReference>
<keyword evidence="8 11" id="KW-0234">DNA repair</keyword>
<evidence type="ECO:0000256" key="6">
    <source>
        <dbReference type="ARBA" id="ARBA00023004"/>
    </source>
</evidence>
<dbReference type="GO" id="GO:0000703">
    <property type="term" value="F:oxidized pyrimidine nucleobase lesion DNA N-glycosylase activity"/>
    <property type="evidence" value="ECO:0007669"/>
    <property type="project" value="TreeGrafter"/>
</dbReference>
<comment type="caution">
    <text evidence="13">The sequence shown here is derived from an EMBL/GenBank/DDBJ whole genome shotgun (WGS) entry which is preliminary data.</text>
</comment>
<accession>A0A1G1WI55</accession>
<dbReference type="InterPro" id="IPR011257">
    <property type="entry name" value="DNA_glycosylase"/>
</dbReference>
<dbReference type="SMART" id="SM00478">
    <property type="entry name" value="ENDO3c"/>
    <property type="match status" value="1"/>
</dbReference>
<evidence type="ECO:0000256" key="5">
    <source>
        <dbReference type="ARBA" id="ARBA00022801"/>
    </source>
</evidence>
<feature type="binding site" evidence="11">
    <location>
        <position position="195"/>
    </location>
    <ligand>
        <name>[4Fe-4S] cluster</name>
        <dbReference type="ChEBI" id="CHEBI:49883"/>
    </ligand>
</feature>
<name>A0A1G1WI55_9BACT</name>
<feature type="binding site" evidence="11">
    <location>
        <position position="185"/>
    </location>
    <ligand>
        <name>[4Fe-4S] cluster</name>
        <dbReference type="ChEBI" id="CHEBI:49883"/>
    </ligand>
</feature>
<dbReference type="FunFam" id="1.10.340.30:FF:000001">
    <property type="entry name" value="Endonuclease III"/>
    <property type="match status" value="1"/>
</dbReference>
<dbReference type="InterPro" id="IPR000445">
    <property type="entry name" value="HhH_motif"/>
</dbReference>
<dbReference type="CDD" id="cd00056">
    <property type="entry name" value="ENDO3c"/>
    <property type="match status" value="1"/>
</dbReference>
<dbReference type="GO" id="GO:0003677">
    <property type="term" value="F:DNA binding"/>
    <property type="evidence" value="ECO:0007669"/>
    <property type="project" value="UniProtKB-UniRule"/>
</dbReference>
<evidence type="ECO:0000256" key="7">
    <source>
        <dbReference type="ARBA" id="ARBA00023014"/>
    </source>
</evidence>
<evidence type="ECO:0000256" key="11">
    <source>
        <dbReference type="HAMAP-Rule" id="MF_00942"/>
    </source>
</evidence>
<proteinExistence type="inferred from homology"/>
<dbReference type="InterPro" id="IPR005759">
    <property type="entry name" value="Nth"/>
</dbReference>
<dbReference type="Pfam" id="PF00730">
    <property type="entry name" value="HhH-GPD"/>
    <property type="match status" value="1"/>
</dbReference>
<evidence type="ECO:0000256" key="8">
    <source>
        <dbReference type="ARBA" id="ARBA00023204"/>
    </source>
</evidence>
<organism evidence="13 14">
    <name type="scientific">Candidatus Woykebacteria bacterium RIFCSPHIGHO2_01_FULL_39_12</name>
    <dbReference type="NCBI Taxonomy" id="1802599"/>
    <lineage>
        <taxon>Bacteria</taxon>
        <taxon>Candidatus Woykeibacteriota</taxon>
    </lineage>
</organism>
<dbReference type="AlphaFoldDB" id="A0A1G1WI55"/>
<dbReference type="PANTHER" id="PTHR43286:SF1">
    <property type="entry name" value="ENDONUCLEASE III-LIKE PROTEIN 1"/>
    <property type="match status" value="1"/>
</dbReference>
<dbReference type="Proteomes" id="UP000177900">
    <property type="component" value="Unassembled WGS sequence"/>
</dbReference>
<feature type="binding site" evidence="11">
    <location>
        <position position="192"/>
    </location>
    <ligand>
        <name>[4Fe-4S] cluster</name>
        <dbReference type="ChEBI" id="CHEBI:49883"/>
    </ligand>
</feature>
<comment type="function">
    <text evidence="11">DNA repair enzyme that has both DNA N-glycosylase activity and AP-lyase activity. The DNA N-glycosylase activity releases various damaged pyrimidines from DNA by cleaving the N-glycosidic bond, leaving an AP (apurinic/apyrimidinic) site. The AP-lyase activity cleaves the phosphodiester bond 3' to the AP site by a beta-elimination, leaving a 3'-terminal unsaturated sugar and a product with a terminal 5'-phosphate.</text>
</comment>
<keyword evidence="2 11" id="KW-0004">4Fe-4S</keyword>
<evidence type="ECO:0000256" key="4">
    <source>
        <dbReference type="ARBA" id="ARBA00022763"/>
    </source>
</evidence>
<dbReference type="InterPro" id="IPR004036">
    <property type="entry name" value="Endonuclease-III-like_CS2"/>
</dbReference>
<dbReference type="SUPFAM" id="SSF48150">
    <property type="entry name" value="DNA-glycosylase"/>
    <property type="match status" value="1"/>
</dbReference>
<keyword evidence="3 11" id="KW-0479">Metal-binding</keyword>